<keyword evidence="4" id="KW-0029">Amino-acid transport</keyword>
<evidence type="ECO:0000256" key="1">
    <source>
        <dbReference type="ARBA" id="ARBA00010062"/>
    </source>
</evidence>
<dbReference type="PRINTS" id="PR00337">
    <property type="entry name" value="LEUILEVALBP"/>
</dbReference>
<keyword evidence="3 5" id="KW-0732">Signal</keyword>
<feature type="domain" description="Leucine-binding protein" evidence="6">
    <location>
        <begin position="26"/>
        <end position="361"/>
    </location>
</feature>
<organism evidence="7 8">
    <name type="scientific">Chelatococcus asaccharovorans</name>
    <dbReference type="NCBI Taxonomy" id="28210"/>
    <lineage>
        <taxon>Bacteria</taxon>
        <taxon>Pseudomonadati</taxon>
        <taxon>Pseudomonadota</taxon>
        <taxon>Alphaproteobacteria</taxon>
        <taxon>Hyphomicrobiales</taxon>
        <taxon>Chelatococcaceae</taxon>
        <taxon>Chelatococcus</taxon>
    </lineage>
</organism>
<reference evidence="7 8" key="1">
    <citation type="submission" date="2018-05" db="EMBL/GenBank/DDBJ databases">
        <title>Genomic Encyclopedia of Type Strains, Phase IV (KMG-IV): sequencing the most valuable type-strain genomes for metagenomic binning, comparative biology and taxonomic classification.</title>
        <authorList>
            <person name="Goeker M."/>
        </authorList>
    </citation>
    <scope>NUCLEOTIDE SEQUENCE [LARGE SCALE GENOMIC DNA]</scope>
    <source>
        <strain evidence="7 8">DSM 6462</strain>
    </source>
</reference>
<name>A0A2V3TV30_9HYPH</name>
<accession>A0A2V3TV30</accession>
<dbReference type="PANTHER" id="PTHR47151">
    <property type="entry name" value="LEU/ILE/VAL-BINDING ABC TRANSPORTER SUBUNIT"/>
    <property type="match status" value="1"/>
</dbReference>
<evidence type="ECO:0000259" key="6">
    <source>
        <dbReference type="Pfam" id="PF13458"/>
    </source>
</evidence>
<evidence type="ECO:0000256" key="2">
    <source>
        <dbReference type="ARBA" id="ARBA00022448"/>
    </source>
</evidence>
<dbReference type="EMBL" id="QJJK01000014">
    <property type="protein sequence ID" value="PXW53211.1"/>
    <property type="molecule type" value="Genomic_DNA"/>
</dbReference>
<dbReference type="CDD" id="cd06342">
    <property type="entry name" value="PBP1_ABC_LIVBP-like"/>
    <property type="match status" value="1"/>
</dbReference>
<evidence type="ECO:0000313" key="8">
    <source>
        <dbReference type="Proteomes" id="UP000248021"/>
    </source>
</evidence>
<dbReference type="AlphaFoldDB" id="A0A2V3TV30"/>
<dbReference type="InterPro" id="IPR028082">
    <property type="entry name" value="Peripla_BP_I"/>
</dbReference>
<dbReference type="RefSeq" id="WP_110377737.1">
    <property type="nucleotide sequence ID" value="NZ_CAKNFM010000006.1"/>
</dbReference>
<dbReference type="OrthoDB" id="9768386at2"/>
<comment type="similarity">
    <text evidence="1">Belongs to the leucine-binding protein family.</text>
</comment>
<evidence type="ECO:0000256" key="4">
    <source>
        <dbReference type="ARBA" id="ARBA00022970"/>
    </source>
</evidence>
<comment type="caution">
    <text evidence="7">The sequence shown here is derived from an EMBL/GenBank/DDBJ whole genome shotgun (WGS) entry which is preliminary data.</text>
</comment>
<sequence>MNKNFLLASVALGLGLAYSGMALADVKMGVAGPITGANAAFGAQLKNGAEQAVADINKAGGILGEKIVLSVGDDVSDPKQGVSVANKFAGEGVKFVIGHFNSGVSIPASEVYNEAGIVAISPASTNPTLTERKLWNVFRTCGRDDQQGAVAGAYLADKFKGKNVAVVHDKTPYGKGLADETQKAMEGKGVKAVLYEGINTGDKDYSALVSKLKAANVDVVYYGGLHTEAGLIIRQMRDQGLKAPLMSGDGIVSSEFVSIAGPGAEGTLMTFAPDPRKNPAAKSVVEAFKAKNYDPEAYTLYSYAGVQVIKQAAEAAKSLDPKKVAEVIHSGKVFKTVLGDLSFDKKGDITRPDYVMYVWKKDADGKIGYAGNELTN</sequence>
<proteinExistence type="inferred from homology"/>
<feature type="signal peptide" evidence="5">
    <location>
        <begin position="1"/>
        <end position="24"/>
    </location>
</feature>
<evidence type="ECO:0000313" key="7">
    <source>
        <dbReference type="EMBL" id="PXW53211.1"/>
    </source>
</evidence>
<gene>
    <name evidence="7" type="ORF">C7450_11487</name>
</gene>
<dbReference type="InterPro" id="IPR028081">
    <property type="entry name" value="Leu-bd"/>
</dbReference>
<dbReference type="Pfam" id="PF13458">
    <property type="entry name" value="Peripla_BP_6"/>
    <property type="match status" value="1"/>
</dbReference>
<dbReference type="PANTHER" id="PTHR47151:SF2">
    <property type="entry name" value="AMINO ACID BINDING PROTEIN"/>
    <property type="match status" value="1"/>
</dbReference>
<protein>
    <submittedName>
        <fullName evidence="7">General L-amino acid-binding protein</fullName>
    </submittedName>
</protein>
<evidence type="ECO:0000256" key="5">
    <source>
        <dbReference type="SAM" id="SignalP"/>
    </source>
</evidence>
<dbReference type="InterPro" id="IPR000709">
    <property type="entry name" value="Leu_Ile_Val-bd"/>
</dbReference>
<dbReference type="GO" id="GO:0006865">
    <property type="term" value="P:amino acid transport"/>
    <property type="evidence" value="ECO:0007669"/>
    <property type="project" value="UniProtKB-KW"/>
</dbReference>
<dbReference type="Gene3D" id="3.40.50.2300">
    <property type="match status" value="2"/>
</dbReference>
<dbReference type="SUPFAM" id="SSF53822">
    <property type="entry name" value="Periplasmic binding protein-like I"/>
    <property type="match status" value="1"/>
</dbReference>
<evidence type="ECO:0000256" key="3">
    <source>
        <dbReference type="ARBA" id="ARBA00022729"/>
    </source>
</evidence>
<keyword evidence="2" id="KW-0813">Transport</keyword>
<dbReference type="Proteomes" id="UP000248021">
    <property type="component" value="Unassembled WGS sequence"/>
</dbReference>
<feature type="chain" id="PRO_5041067733" evidence="5">
    <location>
        <begin position="25"/>
        <end position="376"/>
    </location>
</feature>
<keyword evidence="8" id="KW-1185">Reference proteome</keyword>